<name>A0ACB6QWV6_9PLEO</name>
<evidence type="ECO:0000313" key="1">
    <source>
        <dbReference type="EMBL" id="KAF2471391.1"/>
    </source>
</evidence>
<comment type="caution">
    <text evidence="1">The sequence shown here is derived from an EMBL/GenBank/DDBJ whole genome shotgun (WGS) entry which is preliminary data.</text>
</comment>
<sequence length="1048" mass="119433">MEDEYDTDTISVTSTVESEKEATYAVKDILAETVCEDGSTKYLVQWEGYPLHRCTWEPVEHFDGSTSLLDVWAAQMQGLDDDEVIQHNEDNIARFELAVAAAEEAHEMRKKKREKKRRKLISAQKASRRAPFDESSDGKDDIPLASRVKGKLEQGSPLFVQETQKPRRPPFEQSSSSDGSDTEDSLLEELRADQQQRRSSVNDPSLMSSRNLLNSKEMLLSSKPARLVIQEKKTETKVNEQQQSEDTLTAAPNATASQVQTKKVAPSGSSRPLQVGIPATSATSPPSASAGRRASNPANSATLSATTLSTAGTAARIGDPSGAKDAVTVTAKGNPAPIMMRRSAPSAIRMINAPSTNKRRGWENPNTQFYTKMHFRRKAELRGRNEKIPDLSVLQFVNGSSVKQPKQDKNRDDAGENPYGRRETGRRRIQDDEERANSAPPEWEASKIPLTCCEWRNGSCPYSAEKCRFLHRDGYKLSPWDGSVPPKYRKPPLTCWWWMRDPRGCANSPDECLFAHYNTGLLGNRDLKPPYPIDKAERPVFEQSLAQYSKTIQHPAGPTSKNKKDITCSFWNQGHCRKSEQECAFAHRHTGQIGSAITCEFWRKGQCRHPRDHLPFVHRFQENLPWPVEADMPDAATELPFSPVSSNVLGPPTNNKPVQVSKTAATKPTPSGPALASRSLQNQENLACIDLKHAIEEACKVDFKDMFVDNEGNALDRRAFLVFHPEDNKMELELITRWLLMHHVEVCSIWKEGAWDYFKQQIMNGGTGVIIRHPDFHHFWKIPDFREILERKVRIWSVGRQRALEYDPEVCEVEVPDRYDRIEIFPHGGVIYITDDVFIKQPKKALRIIELFFNKINACRQVNSPPDEWRLPKDGMLLWRLATRPELMEAIYEWTSPNRENLDPTSLAQWSRKLYSLLGNSGYIPEDQVDASYYANLPEDYFPILSLSGPWKPDYYSALLRSQEEANDNMIEFYAQWMIDHARDYRHFFVVHPEPERTDWEAKWAHLDEVITPDECIEYFSMPPKGARFDFFEWSFSRKIQAGEGDIV</sequence>
<gene>
    <name evidence="1" type="ORF">BDR25DRAFT_303413</name>
</gene>
<dbReference type="Proteomes" id="UP000799755">
    <property type="component" value="Unassembled WGS sequence"/>
</dbReference>
<protein>
    <submittedName>
        <fullName evidence="1">Uncharacterized protein</fullName>
    </submittedName>
</protein>
<accession>A0ACB6QWV6</accession>
<reference evidence="1" key="1">
    <citation type="journal article" date="2020" name="Stud. Mycol.">
        <title>101 Dothideomycetes genomes: a test case for predicting lifestyles and emergence of pathogens.</title>
        <authorList>
            <person name="Haridas S."/>
            <person name="Albert R."/>
            <person name="Binder M."/>
            <person name="Bloem J."/>
            <person name="Labutti K."/>
            <person name="Salamov A."/>
            <person name="Andreopoulos B."/>
            <person name="Baker S."/>
            <person name="Barry K."/>
            <person name="Bills G."/>
            <person name="Bluhm B."/>
            <person name="Cannon C."/>
            <person name="Castanera R."/>
            <person name="Culley D."/>
            <person name="Daum C."/>
            <person name="Ezra D."/>
            <person name="Gonzalez J."/>
            <person name="Henrissat B."/>
            <person name="Kuo A."/>
            <person name="Liang C."/>
            <person name="Lipzen A."/>
            <person name="Lutzoni F."/>
            <person name="Magnuson J."/>
            <person name="Mondo S."/>
            <person name="Nolan M."/>
            <person name="Ohm R."/>
            <person name="Pangilinan J."/>
            <person name="Park H.-J."/>
            <person name="Ramirez L."/>
            <person name="Alfaro M."/>
            <person name="Sun H."/>
            <person name="Tritt A."/>
            <person name="Yoshinaga Y."/>
            <person name="Zwiers L.-H."/>
            <person name="Turgeon B."/>
            <person name="Goodwin S."/>
            <person name="Spatafora J."/>
            <person name="Crous P."/>
            <person name="Grigoriev I."/>
        </authorList>
    </citation>
    <scope>NUCLEOTIDE SEQUENCE</scope>
    <source>
        <strain evidence="1">ATCC 200398</strain>
    </source>
</reference>
<evidence type="ECO:0000313" key="2">
    <source>
        <dbReference type="Proteomes" id="UP000799755"/>
    </source>
</evidence>
<proteinExistence type="predicted"/>
<dbReference type="EMBL" id="MU003505">
    <property type="protein sequence ID" value="KAF2471391.1"/>
    <property type="molecule type" value="Genomic_DNA"/>
</dbReference>
<organism evidence="1 2">
    <name type="scientific">Lindgomyces ingoldianus</name>
    <dbReference type="NCBI Taxonomy" id="673940"/>
    <lineage>
        <taxon>Eukaryota</taxon>
        <taxon>Fungi</taxon>
        <taxon>Dikarya</taxon>
        <taxon>Ascomycota</taxon>
        <taxon>Pezizomycotina</taxon>
        <taxon>Dothideomycetes</taxon>
        <taxon>Pleosporomycetidae</taxon>
        <taxon>Pleosporales</taxon>
        <taxon>Lindgomycetaceae</taxon>
        <taxon>Lindgomyces</taxon>
    </lineage>
</organism>
<keyword evidence="2" id="KW-1185">Reference proteome</keyword>